<accession>A0ABQ5K277</accession>
<dbReference type="EMBL" id="BQXS01012636">
    <property type="protein sequence ID" value="GKT26098.1"/>
    <property type="molecule type" value="Genomic_DNA"/>
</dbReference>
<protein>
    <recommendedName>
        <fullName evidence="1">Integrase catalytic domain-containing protein</fullName>
    </recommendedName>
</protein>
<dbReference type="Gene3D" id="3.30.420.10">
    <property type="entry name" value="Ribonuclease H-like superfamily/Ribonuclease H"/>
    <property type="match status" value="2"/>
</dbReference>
<dbReference type="InterPro" id="IPR050951">
    <property type="entry name" value="Retrovirus_Pol_polyprotein"/>
</dbReference>
<dbReference type="InterPro" id="IPR041588">
    <property type="entry name" value="Integrase_H2C2"/>
</dbReference>
<reference evidence="2" key="1">
    <citation type="submission" date="2022-03" db="EMBL/GenBank/DDBJ databases">
        <title>Draft genome sequence of Aduncisulcus paluster, a free-living microaerophilic Fornicata.</title>
        <authorList>
            <person name="Yuyama I."/>
            <person name="Kume K."/>
            <person name="Tamura T."/>
            <person name="Inagaki Y."/>
            <person name="Hashimoto T."/>
        </authorList>
    </citation>
    <scope>NUCLEOTIDE SEQUENCE</scope>
    <source>
        <strain evidence="2">NY0171</strain>
    </source>
</reference>
<dbReference type="InterPro" id="IPR012337">
    <property type="entry name" value="RNaseH-like_sf"/>
</dbReference>
<dbReference type="Gene3D" id="1.10.340.70">
    <property type="match status" value="1"/>
</dbReference>
<organism evidence="2 3">
    <name type="scientific">Aduncisulcus paluster</name>
    <dbReference type="NCBI Taxonomy" id="2918883"/>
    <lineage>
        <taxon>Eukaryota</taxon>
        <taxon>Metamonada</taxon>
        <taxon>Carpediemonas-like organisms</taxon>
        <taxon>Aduncisulcus</taxon>
    </lineage>
</organism>
<feature type="domain" description="Integrase catalytic" evidence="1">
    <location>
        <begin position="624"/>
        <end position="738"/>
    </location>
</feature>
<evidence type="ECO:0000313" key="2">
    <source>
        <dbReference type="EMBL" id="GKT26098.1"/>
    </source>
</evidence>
<dbReference type="Pfam" id="PF17921">
    <property type="entry name" value="Integrase_H2C2"/>
    <property type="match status" value="2"/>
</dbReference>
<dbReference type="Pfam" id="PF00665">
    <property type="entry name" value="rve"/>
    <property type="match status" value="1"/>
</dbReference>
<keyword evidence="3" id="KW-1185">Reference proteome</keyword>
<dbReference type="PANTHER" id="PTHR37984:SF5">
    <property type="entry name" value="PROTEIN NYNRIN-LIKE"/>
    <property type="match status" value="1"/>
</dbReference>
<dbReference type="SUPFAM" id="SSF53098">
    <property type="entry name" value="Ribonuclease H-like"/>
    <property type="match status" value="2"/>
</dbReference>
<dbReference type="Proteomes" id="UP001057375">
    <property type="component" value="Unassembled WGS sequence"/>
</dbReference>
<feature type="domain" description="Integrase catalytic" evidence="1">
    <location>
        <begin position="430"/>
        <end position="539"/>
    </location>
</feature>
<sequence>MIRLSIWWINDQLRSQEYTRRAIYVRKLSRSLHRLIDDGITDISVLGFTLLTTASRLLLDGWELTVEKPSLTRGPQNKASKPTSKKWEACPHCGRKGHDVDHCWKLHPELRHKRLRNSSSNEFTLQMGFGRGHCMTLVDTGSECNLVHPDTLKKLAPNAEQIPCNHKIQHGKDSYVSVTSCVETTVSFTSSLGKKCTAPIRSWAKHHGLLEKYEEDTITTNGIQAIDVCSEHASILLPILSEFEEVFSPDIHPDGSLLPAFSVELTNPKAIWPVKPRRLSPADDAVLRENLECGLRDGILVKAASPYVCSPTFVDKPEGGGIKESIKASQKDFTPEELRAYESIDGVIVDKHERLVIPKTRMDIKKQVFEAFHNAHSGHHGATLTQFKIQENEITWASIATDLRKWVKTCVTCQKIRGAPKKRVTRFRSEMEMPFHTICVDTMGPFPASSDGTMYIIVIVDRFSRWVELHPAKSLEAKEASTAIMERIVSRFGVPRNIISDGGSQYSCFLTDHLWDTFGVKHHVTTPAHSQSNGAKQVFEAFHNAHSGHHGATLTQFKIQENEITWASIATDLRKWVKTCVTCQKIRGAPKKRVTRFRSEMEMPFHTICVDTMGPFQRPRMVLSKEASTAIMERIVSRFGVPRNIISDGGSQYSCFLTDHLWDTFGVKHHVTTPAHSQSNGAVEQVNREVKRHLYAILHDILEKEDWHLALPVVMNIINNTPHTVTGHKPYDVLFGIREITEFSKDWSEERKTSFS</sequence>
<gene>
    <name evidence="2" type="ORF">ADUPG1_013238</name>
</gene>
<comment type="caution">
    <text evidence="2">The sequence shown here is derived from an EMBL/GenBank/DDBJ whole genome shotgun (WGS) entry which is preliminary data.</text>
</comment>
<name>A0ABQ5K277_9EUKA</name>
<dbReference type="PROSITE" id="PS50994">
    <property type="entry name" value="INTEGRASE"/>
    <property type="match status" value="2"/>
</dbReference>
<dbReference type="InterPro" id="IPR036397">
    <property type="entry name" value="RNaseH_sf"/>
</dbReference>
<dbReference type="PANTHER" id="PTHR37984">
    <property type="entry name" value="PROTEIN CBG26694"/>
    <property type="match status" value="1"/>
</dbReference>
<proteinExistence type="predicted"/>
<dbReference type="InterPro" id="IPR001584">
    <property type="entry name" value="Integrase_cat-core"/>
</dbReference>
<evidence type="ECO:0000259" key="1">
    <source>
        <dbReference type="PROSITE" id="PS50994"/>
    </source>
</evidence>
<evidence type="ECO:0000313" key="3">
    <source>
        <dbReference type="Proteomes" id="UP001057375"/>
    </source>
</evidence>